<feature type="domain" description="Ig-like" evidence="9">
    <location>
        <begin position="323"/>
        <end position="400"/>
    </location>
</feature>
<evidence type="ECO:0000256" key="7">
    <source>
        <dbReference type="SAM" id="Coils"/>
    </source>
</evidence>
<keyword evidence="4" id="KW-0472">Membrane</keyword>
<accession>A0A8T2PXA6</accession>
<evidence type="ECO:0000256" key="5">
    <source>
        <dbReference type="ARBA" id="ARBA00023170"/>
    </source>
</evidence>
<dbReference type="InterPro" id="IPR036179">
    <property type="entry name" value="Ig-like_dom_sf"/>
</dbReference>
<dbReference type="SMART" id="SM00409">
    <property type="entry name" value="IG"/>
    <property type="match status" value="1"/>
</dbReference>
<sequence>MEKFNLEEKLGEWKDLMETDMRRNWKEWCGNFFTCINSELREVITQQREEMEERMRFERKSIIKEVEQMMENRKQDDRMESKSLEERKQTEIENERRKEMEERILCECQSIMKEVESKLEKKRCDELMEKKIFEEEKQKETENEKREEVKKMQEKTKHKSGTMVDGKTDVTHLQTVMEEWRQSFEEEMLGNWNDWCEVIFVNMRHEIQQNMLKERENIQEKLIFEQRALIKEVKNMIKRRDEAMKKKEEEEVDWRELDRRVEEVMEQEDGEEEIQTMKIMDEERRNIHKMMFASGKVILMLLSASMAAGLLLQNKVSVTKSGGKTALLTCEGSDGCKFNIHWYQKREGKALKRILYMPLSGGTATKDAGYENFISEIQGKDTFILRVPELKTSDSATYYCACWVDHSDRDATDCQCKTEATYVYDNLCVQNPDNSKA</sequence>
<keyword evidence="11" id="KW-1185">Reference proteome</keyword>
<keyword evidence="5" id="KW-0675">Receptor</keyword>
<dbReference type="OrthoDB" id="8924181at2759"/>
<dbReference type="AlphaFoldDB" id="A0A8T2PXA6"/>
<dbReference type="InterPro" id="IPR013783">
    <property type="entry name" value="Ig-like_fold"/>
</dbReference>
<evidence type="ECO:0000313" key="10">
    <source>
        <dbReference type="EMBL" id="KAG9355898.1"/>
    </source>
</evidence>
<evidence type="ECO:0000313" key="11">
    <source>
        <dbReference type="Proteomes" id="UP000824540"/>
    </source>
</evidence>
<name>A0A8T2PXA6_9TELE</name>
<dbReference type="SMART" id="SM00406">
    <property type="entry name" value="IGv"/>
    <property type="match status" value="1"/>
</dbReference>
<keyword evidence="2" id="KW-0812">Transmembrane</keyword>
<evidence type="ECO:0000256" key="3">
    <source>
        <dbReference type="ARBA" id="ARBA00022989"/>
    </source>
</evidence>
<keyword evidence="3" id="KW-1133">Transmembrane helix</keyword>
<dbReference type="InterPro" id="IPR007110">
    <property type="entry name" value="Ig-like_dom"/>
</dbReference>
<dbReference type="Proteomes" id="UP000824540">
    <property type="component" value="Unassembled WGS sequence"/>
</dbReference>
<evidence type="ECO:0000256" key="6">
    <source>
        <dbReference type="ARBA" id="ARBA00023319"/>
    </source>
</evidence>
<dbReference type="PANTHER" id="PTHR19256">
    <property type="entry name" value="T-CELL RECEPTOR GAMMA CHAIN"/>
    <property type="match status" value="1"/>
</dbReference>
<evidence type="ECO:0000259" key="9">
    <source>
        <dbReference type="PROSITE" id="PS50835"/>
    </source>
</evidence>
<dbReference type="InterPro" id="IPR013106">
    <property type="entry name" value="Ig_V-set"/>
</dbReference>
<evidence type="ECO:0000256" key="8">
    <source>
        <dbReference type="SAM" id="MobiDB-lite"/>
    </source>
</evidence>
<feature type="coiled-coil region" evidence="7">
    <location>
        <begin position="230"/>
        <end position="267"/>
    </location>
</feature>
<dbReference type="GO" id="GO:0016020">
    <property type="term" value="C:membrane"/>
    <property type="evidence" value="ECO:0007669"/>
    <property type="project" value="UniProtKB-SubCell"/>
</dbReference>
<organism evidence="10 11">
    <name type="scientific">Albula glossodonta</name>
    <name type="common">roundjaw bonefish</name>
    <dbReference type="NCBI Taxonomy" id="121402"/>
    <lineage>
        <taxon>Eukaryota</taxon>
        <taxon>Metazoa</taxon>
        <taxon>Chordata</taxon>
        <taxon>Craniata</taxon>
        <taxon>Vertebrata</taxon>
        <taxon>Euteleostomi</taxon>
        <taxon>Actinopterygii</taxon>
        <taxon>Neopterygii</taxon>
        <taxon>Teleostei</taxon>
        <taxon>Albuliformes</taxon>
        <taxon>Albulidae</taxon>
        <taxon>Albula</taxon>
    </lineage>
</organism>
<reference evidence="10" key="1">
    <citation type="thesis" date="2021" institute="BYU ScholarsArchive" country="Provo, UT, USA">
        <title>Applications of and Algorithms for Genome Assembly and Genomic Analyses with an Emphasis on Marine Teleosts.</title>
        <authorList>
            <person name="Pickett B.D."/>
        </authorList>
    </citation>
    <scope>NUCLEOTIDE SEQUENCE</scope>
    <source>
        <strain evidence="10">HI-2016</strain>
    </source>
</reference>
<feature type="non-terminal residue" evidence="10">
    <location>
        <position position="1"/>
    </location>
</feature>
<dbReference type="PROSITE" id="PS50835">
    <property type="entry name" value="IG_LIKE"/>
    <property type="match status" value="1"/>
</dbReference>
<feature type="region of interest" description="Disordered" evidence="8">
    <location>
        <begin position="137"/>
        <end position="165"/>
    </location>
</feature>
<keyword evidence="6" id="KW-0393">Immunoglobulin domain</keyword>
<protein>
    <recommendedName>
        <fullName evidence="9">Ig-like domain-containing protein</fullName>
    </recommendedName>
</protein>
<dbReference type="Gene3D" id="2.60.40.10">
    <property type="entry name" value="Immunoglobulins"/>
    <property type="match status" value="1"/>
</dbReference>
<evidence type="ECO:0000256" key="4">
    <source>
        <dbReference type="ARBA" id="ARBA00023136"/>
    </source>
</evidence>
<dbReference type="EMBL" id="JAFBMS010000001">
    <property type="protein sequence ID" value="KAG9355898.1"/>
    <property type="molecule type" value="Genomic_DNA"/>
</dbReference>
<comment type="caution">
    <text evidence="10">The sequence shown here is derived from an EMBL/GenBank/DDBJ whole genome shotgun (WGS) entry which is preliminary data.</text>
</comment>
<comment type="subcellular location">
    <subcellularLocation>
        <location evidence="1">Membrane</location>
    </subcellularLocation>
</comment>
<dbReference type="SUPFAM" id="SSF48726">
    <property type="entry name" value="Immunoglobulin"/>
    <property type="match status" value="1"/>
</dbReference>
<dbReference type="PANTHER" id="PTHR19256:SF65">
    <property type="entry name" value="T CELL RECEPTOR GAMMA CONSTANT 1-RELATED"/>
    <property type="match status" value="1"/>
</dbReference>
<keyword evidence="7" id="KW-0175">Coiled coil</keyword>
<dbReference type="CDD" id="cd00099">
    <property type="entry name" value="IgV"/>
    <property type="match status" value="1"/>
</dbReference>
<evidence type="ECO:0000256" key="1">
    <source>
        <dbReference type="ARBA" id="ARBA00004370"/>
    </source>
</evidence>
<dbReference type="Pfam" id="PF07686">
    <property type="entry name" value="V-set"/>
    <property type="match status" value="1"/>
</dbReference>
<feature type="region of interest" description="Disordered" evidence="8">
    <location>
        <begin position="71"/>
        <end position="96"/>
    </location>
</feature>
<dbReference type="InterPro" id="IPR003599">
    <property type="entry name" value="Ig_sub"/>
</dbReference>
<evidence type="ECO:0000256" key="2">
    <source>
        <dbReference type="ARBA" id="ARBA00022692"/>
    </source>
</evidence>
<feature type="compositionally biased region" description="Basic and acidic residues" evidence="8">
    <location>
        <begin position="137"/>
        <end position="155"/>
    </location>
</feature>
<proteinExistence type="predicted"/>
<gene>
    <name evidence="10" type="ORF">JZ751_000742</name>
</gene>
<dbReference type="InterPro" id="IPR051117">
    <property type="entry name" value="TRG_var/const_region"/>
</dbReference>